<dbReference type="AlphaFoldDB" id="A0A7J6EBN5"/>
<gene>
    <name evidence="1" type="ORF">F8388_019165</name>
</gene>
<sequence length="184" mass="21128">MAFFDDRPKKKKQLPPVIGITKKSSERLLVHGTSSLASIESLSLPLEIVLNADIGCSECQKRIAEIMSRMSETESVVVNVLDKKVTLTCRYPMNVSKYCCMVMRLNIDCNACCKRARRAILNMKEVESHLIEKEHYRIIVCGRFRPADVAIKLRKKMNRRVEILEIQELEQSNEEMDQRPMIAA</sequence>
<dbReference type="Gene3D" id="3.30.70.100">
    <property type="match status" value="1"/>
</dbReference>
<evidence type="ECO:0000313" key="2">
    <source>
        <dbReference type="Proteomes" id="UP000525078"/>
    </source>
</evidence>
<reference evidence="1 2" key="1">
    <citation type="journal article" date="2020" name="bioRxiv">
        <title>Sequence and annotation of 42 cannabis genomes reveals extensive copy number variation in cannabinoid synthesis and pathogen resistance genes.</title>
        <authorList>
            <person name="Mckernan K.J."/>
            <person name="Helbert Y."/>
            <person name="Kane L.T."/>
            <person name="Ebling H."/>
            <person name="Zhang L."/>
            <person name="Liu B."/>
            <person name="Eaton Z."/>
            <person name="Mclaughlin S."/>
            <person name="Kingan S."/>
            <person name="Baybayan P."/>
            <person name="Concepcion G."/>
            <person name="Jordan M."/>
            <person name="Riva A."/>
            <person name="Barbazuk W."/>
            <person name="Harkins T."/>
        </authorList>
    </citation>
    <scope>NUCLEOTIDE SEQUENCE [LARGE SCALE GENOMIC DNA]</scope>
    <source>
        <strain evidence="2">cv. Jamaican Lion 4</strain>
        <tissue evidence="1">Leaf</tissue>
    </source>
</reference>
<dbReference type="PANTHER" id="PTHR47294:SF4">
    <property type="entry name" value="HEAVY METAL-ASSOCIATED ISOPRENYLATED PLANT PROTEIN 26-LIKE ISOFORM X1"/>
    <property type="match status" value="1"/>
</dbReference>
<dbReference type="EMBL" id="JAATIP010000261">
    <property type="protein sequence ID" value="KAF4355766.1"/>
    <property type="molecule type" value="Genomic_DNA"/>
</dbReference>
<evidence type="ECO:0008006" key="3">
    <source>
        <dbReference type="Google" id="ProtNLM"/>
    </source>
</evidence>
<proteinExistence type="predicted"/>
<evidence type="ECO:0000313" key="1">
    <source>
        <dbReference type="EMBL" id="KAF4355766.1"/>
    </source>
</evidence>
<accession>A0A7J6EBN5</accession>
<dbReference type="PANTHER" id="PTHR47294">
    <property type="entry name" value="OS08G0431150 PROTEIN"/>
    <property type="match status" value="1"/>
</dbReference>
<comment type="caution">
    <text evidence="1">The sequence shown here is derived from an EMBL/GenBank/DDBJ whole genome shotgun (WGS) entry which is preliminary data.</text>
</comment>
<dbReference type="Proteomes" id="UP000525078">
    <property type="component" value="Unassembled WGS sequence"/>
</dbReference>
<organism evidence="1 2">
    <name type="scientific">Cannabis sativa</name>
    <name type="common">Hemp</name>
    <name type="synonym">Marijuana</name>
    <dbReference type="NCBI Taxonomy" id="3483"/>
    <lineage>
        <taxon>Eukaryota</taxon>
        <taxon>Viridiplantae</taxon>
        <taxon>Streptophyta</taxon>
        <taxon>Embryophyta</taxon>
        <taxon>Tracheophyta</taxon>
        <taxon>Spermatophyta</taxon>
        <taxon>Magnoliopsida</taxon>
        <taxon>eudicotyledons</taxon>
        <taxon>Gunneridae</taxon>
        <taxon>Pentapetalae</taxon>
        <taxon>rosids</taxon>
        <taxon>fabids</taxon>
        <taxon>Rosales</taxon>
        <taxon>Cannabaceae</taxon>
        <taxon>Cannabis</taxon>
    </lineage>
</organism>
<protein>
    <recommendedName>
        <fullName evidence="3">HMA domain-containing protein</fullName>
    </recommendedName>
</protein>
<name>A0A7J6EBN5_CANSA</name>